<accession>A0A5B7CJJ4</accession>
<proteinExistence type="predicted"/>
<organism evidence="2 3">
    <name type="scientific">Portunus trituberculatus</name>
    <name type="common">Swimming crab</name>
    <name type="synonym">Neptunus trituberculatus</name>
    <dbReference type="NCBI Taxonomy" id="210409"/>
    <lineage>
        <taxon>Eukaryota</taxon>
        <taxon>Metazoa</taxon>
        <taxon>Ecdysozoa</taxon>
        <taxon>Arthropoda</taxon>
        <taxon>Crustacea</taxon>
        <taxon>Multicrustacea</taxon>
        <taxon>Malacostraca</taxon>
        <taxon>Eumalacostraca</taxon>
        <taxon>Eucarida</taxon>
        <taxon>Decapoda</taxon>
        <taxon>Pleocyemata</taxon>
        <taxon>Brachyura</taxon>
        <taxon>Eubrachyura</taxon>
        <taxon>Portunoidea</taxon>
        <taxon>Portunidae</taxon>
        <taxon>Portuninae</taxon>
        <taxon>Portunus</taxon>
    </lineage>
</organism>
<keyword evidence="3" id="KW-1185">Reference proteome</keyword>
<protein>
    <submittedName>
        <fullName evidence="2">Uncharacterized protein</fullName>
    </submittedName>
</protein>
<evidence type="ECO:0000313" key="2">
    <source>
        <dbReference type="EMBL" id="MPC09510.1"/>
    </source>
</evidence>
<sequence length="93" mass="9863">MSPQLRAFICKTSPSCRRSRMGVPGKGREGSATGNKCHSGRSSATPAKIIRGAVVNILPEGAGVLAVLHAWQLTTLISWLCPCKGSQSSLLEW</sequence>
<dbReference type="AlphaFoldDB" id="A0A5B7CJJ4"/>
<feature type="region of interest" description="Disordered" evidence="1">
    <location>
        <begin position="19"/>
        <end position="43"/>
    </location>
</feature>
<evidence type="ECO:0000256" key="1">
    <source>
        <dbReference type="SAM" id="MobiDB-lite"/>
    </source>
</evidence>
<reference evidence="2 3" key="1">
    <citation type="submission" date="2019-05" db="EMBL/GenBank/DDBJ databases">
        <title>Another draft genome of Portunus trituberculatus and its Hox gene families provides insights of decapod evolution.</title>
        <authorList>
            <person name="Jeong J.-H."/>
            <person name="Song I."/>
            <person name="Kim S."/>
            <person name="Choi T."/>
            <person name="Kim D."/>
            <person name="Ryu S."/>
            <person name="Kim W."/>
        </authorList>
    </citation>
    <scope>NUCLEOTIDE SEQUENCE [LARGE SCALE GENOMIC DNA]</scope>
    <source>
        <tissue evidence="2">Muscle</tissue>
    </source>
</reference>
<dbReference type="Proteomes" id="UP000324222">
    <property type="component" value="Unassembled WGS sequence"/>
</dbReference>
<dbReference type="EMBL" id="VSRR010000073">
    <property type="protein sequence ID" value="MPC09510.1"/>
    <property type="molecule type" value="Genomic_DNA"/>
</dbReference>
<name>A0A5B7CJJ4_PORTR</name>
<evidence type="ECO:0000313" key="3">
    <source>
        <dbReference type="Proteomes" id="UP000324222"/>
    </source>
</evidence>
<gene>
    <name evidence="2" type="ORF">E2C01_002124</name>
</gene>
<comment type="caution">
    <text evidence="2">The sequence shown here is derived from an EMBL/GenBank/DDBJ whole genome shotgun (WGS) entry which is preliminary data.</text>
</comment>
<feature type="compositionally biased region" description="Polar residues" evidence="1">
    <location>
        <begin position="32"/>
        <end position="43"/>
    </location>
</feature>